<dbReference type="FunFam" id="3.40.309.10:FF:000009">
    <property type="entry name" value="Aldehyde dehydrogenase A"/>
    <property type="match status" value="1"/>
</dbReference>
<name>A0A6I4M9Y6_9ACTN</name>
<dbReference type="InterPro" id="IPR016163">
    <property type="entry name" value="Ald_DH_C"/>
</dbReference>
<dbReference type="FunFam" id="3.40.605.10:FF:000007">
    <property type="entry name" value="NAD/NADP-dependent betaine aldehyde dehydrogenase"/>
    <property type="match status" value="1"/>
</dbReference>
<dbReference type="GO" id="GO:0004777">
    <property type="term" value="F:succinate-semialdehyde dehydrogenase (NAD+) activity"/>
    <property type="evidence" value="ECO:0007669"/>
    <property type="project" value="TreeGrafter"/>
</dbReference>
<comment type="caution">
    <text evidence="6">The sequence shown here is derived from an EMBL/GenBank/DDBJ whole genome shotgun (WGS) entry which is preliminary data.</text>
</comment>
<dbReference type="SUPFAM" id="SSF53720">
    <property type="entry name" value="ALDH-like"/>
    <property type="match status" value="1"/>
</dbReference>
<feature type="domain" description="Aldehyde dehydrogenase" evidence="5">
    <location>
        <begin position="12"/>
        <end position="454"/>
    </location>
</feature>
<evidence type="ECO:0000256" key="2">
    <source>
        <dbReference type="ARBA" id="ARBA00023002"/>
    </source>
</evidence>
<dbReference type="PROSITE" id="PS00070">
    <property type="entry name" value="ALDEHYDE_DEHYDR_CYS"/>
    <property type="match status" value="1"/>
</dbReference>
<comment type="similarity">
    <text evidence="1 4">Belongs to the aldehyde dehydrogenase family.</text>
</comment>
<sequence length="463" mass="47542">MLIGGALTGAPRTFGVVDPATGEEFDRAPDCDGTALDAAVRAANDAWPDWRDDAAARRARLAEAAAALRAAAGELAPILTAEQGKPLRDAENEVARAAARFQHLADLEIAPDVTPGSGGERVEVHWRPVGPVAAIAPWNFPLQLGAAKVAPALAAGCTVVLKPSPHTPLATLAMGRVLAGIFPPGVLNVVAGADPLGERLAAHPGIRKINFTGSVATGRHVAATAAPDLKRLTLELGGNDAAIVLDDADVDTVADGLFWSAFANCGQICMAVKRVYAPAALHDDLVDALAERAAKAVVGDGRDPATQIGPIANRPQYERVRGLVAEALAGGARAAAGGAPLDRPGFFFAPTVLAGAEAGMRIVDEEQFGPALPVVRYRDADEAIALANATPYGLCGSVWGTDTARAAAVASRLDCGTAWVNGHMRMSLDEPFGGTGHSGLGLSGGPWGVRAHCEPFVLHIPAP</sequence>
<evidence type="ECO:0000256" key="3">
    <source>
        <dbReference type="PROSITE-ProRule" id="PRU10007"/>
    </source>
</evidence>
<dbReference type="PROSITE" id="PS00687">
    <property type="entry name" value="ALDEHYDE_DEHYDR_GLU"/>
    <property type="match status" value="1"/>
</dbReference>
<dbReference type="RefSeq" id="WP_151594275.1">
    <property type="nucleotide sequence ID" value="NZ_WBMS02000010.1"/>
</dbReference>
<keyword evidence="2 4" id="KW-0560">Oxidoreductase</keyword>
<evidence type="ECO:0000256" key="1">
    <source>
        <dbReference type="ARBA" id="ARBA00009986"/>
    </source>
</evidence>
<dbReference type="InterPro" id="IPR050740">
    <property type="entry name" value="Aldehyde_DH_Superfamily"/>
</dbReference>
<dbReference type="InterPro" id="IPR015590">
    <property type="entry name" value="Aldehyde_DH_dom"/>
</dbReference>
<protein>
    <submittedName>
        <fullName evidence="6">Aldehyde dehydrogenase family protein</fullName>
    </submittedName>
</protein>
<dbReference type="PANTHER" id="PTHR43353">
    <property type="entry name" value="SUCCINATE-SEMIALDEHYDE DEHYDROGENASE, MITOCHONDRIAL"/>
    <property type="match status" value="1"/>
</dbReference>
<dbReference type="EMBL" id="WBMS02000010">
    <property type="protein sequence ID" value="MWA01750.1"/>
    <property type="molecule type" value="Genomic_DNA"/>
</dbReference>
<evidence type="ECO:0000256" key="4">
    <source>
        <dbReference type="RuleBase" id="RU003345"/>
    </source>
</evidence>
<keyword evidence="7" id="KW-1185">Reference proteome</keyword>
<gene>
    <name evidence="6" type="ORF">F8568_015490</name>
</gene>
<dbReference type="InterPro" id="IPR016160">
    <property type="entry name" value="Ald_DH_CS_CYS"/>
</dbReference>
<evidence type="ECO:0000259" key="5">
    <source>
        <dbReference type="Pfam" id="PF00171"/>
    </source>
</evidence>
<dbReference type="Proteomes" id="UP000462055">
    <property type="component" value="Unassembled WGS sequence"/>
</dbReference>
<dbReference type="Gene3D" id="3.40.309.10">
    <property type="entry name" value="Aldehyde Dehydrogenase, Chain A, domain 2"/>
    <property type="match status" value="1"/>
</dbReference>
<dbReference type="Pfam" id="PF00171">
    <property type="entry name" value="Aldedh"/>
    <property type="match status" value="1"/>
</dbReference>
<evidence type="ECO:0000313" key="6">
    <source>
        <dbReference type="EMBL" id="MWA01750.1"/>
    </source>
</evidence>
<evidence type="ECO:0000313" key="7">
    <source>
        <dbReference type="Proteomes" id="UP000462055"/>
    </source>
</evidence>
<dbReference type="InterPro" id="IPR016162">
    <property type="entry name" value="Ald_DH_N"/>
</dbReference>
<accession>A0A6I4M9Y6</accession>
<dbReference type="Gene3D" id="3.40.605.10">
    <property type="entry name" value="Aldehyde Dehydrogenase, Chain A, domain 1"/>
    <property type="match status" value="1"/>
</dbReference>
<reference evidence="6" key="1">
    <citation type="submission" date="2019-12" db="EMBL/GenBank/DDBJ databases">
        <title>Actinomadura physcomitrii sp. nov., a novel actinomycete isolated from moss [Physcomitrium sphaericum (Ludw) Fuernr].</title>
        <authorList>
            <person name="Zhuang X."/>
        </authorList>
    </citation>
    <scope>NUCLEOTIDE SEQUENCE [LARGE SCALE GENOMIC DNA]</scope>
    <source>
        <strain evidence="6">LD22</strain>
    </source>
</reference>
<organism evidence="6 7">
    <name type="scientific">Actinomadura physcomitrii</name>
    <dbReference type="NCBI Taxonomy" id="2650748"/>
    <lineage>
        <taxon>Bacteria</taxon>
        <taxon>Bacillati</taxon>
        <taxon>Actinomycetota</taxon>
        <taxon>Actinomycetes</taxon>
        <taxon>Streptosporangiales</taxon>
        <taxon>Thermomonosporaceae</taxon>
        <taxon>Actinomadura</taxon>
    </lineage>
</organism>
<dbReference type="InterPro" id="IPR029510">
    <property type="entry name" value="Ald_DH_CS_GLU"/>
</dbReference>
<feature type="active site" evidence="3">
    <location>
        <position position="235"/>
    </location>
</feature>
<dbReference type="GO" id="GO:0009450">
    <property type="term" value="P:gamma-aminobutyric acid catabolic process"/>
    <property type="evidence" value="ECO:0007669"/>
    <property type="project" value="TreeGrafter"/>
</dbReference>
<dbReference type="PANTHER" id="PTHR43353:SF5">
    <property type="entry name" value="SUCCINATE-SEMIALDEHYDE DEHYDROGENASE, MITOCHONDRIAL"/>
    <property type="match status" value="1"/>
</dbReference>
<dbReference type="InterPro" id="IPR016161">
    <property type="entry name" value="Ald_DH/histidinol_DH"/>
</dbReference>
<proteinExistence type="inferred from homology"/>
<dbReference type="AlphaFoldDB" id="A0A6I4M9Y6"/>